<comment type="caution">
    <text evidence="1">The sequence shown here is derived from an EMBL/GenBank/DDBJ whole genome shotgun (WGS) entry which is preliminary data.</text>
</comment>
<accession>A0A645JQT9</accession>
<gene>
    <name evidence="1" type="ORF">SDC9_212858</name>
</gene>
<name>A0A645JQT9_9ZZZZ</name>
<reference evidence="1" key="1">
    <citation type="submission" date="2019-08" db="EMBL/GenBank/DDBJ databases">
        <authorList>
            <person name="Kucharzyk K."/>
            <person name="Murdoch R.W."/>
            <person name="Higgins S."/>
            <person name="Loffler F."/>
        </authorList>
    </citation>
    <scope>NUCLEOTIDE SEQUENCE</scope>
</reference>
<evidence type="ECO:0000313" key="1">
    <source>
        <dbReference type="EMBL" id="MPN65079.1"/>
    </source>
</evidence>
<protein>
    <submittedName>
        <fullName evidence="1">Uncharacterized protein</fullName>
    </submittedName>
</protein>
<sequence>MSHFKTFVFGLNVVLDHPFSKITHHRDGVFKYFIAKVAGPAVERCHFGKQFGGLQAFFGGHSYRPAGGREQDDIGACCLYGVHAHAETLFALRGRAVVFAYMHVHDSCSGIVSRYRLAYQFFYCIGYCGIMFFGHFRSANGGCND</sequence>
<dbReference type="AlphaFoldDB" id="A0A645JQT9"/>
<organism evidence="1">
    <name type="scientific">bioreactor metagenome</name>
    <dbReference type="NCBI Taxonomy" id="1076179"/>
    <lineage>
        <taxon>unclassified sequences</taxon>
        <taxon>metagenomes</taxon>
        <taxon>ecological metagenomes</taxon>
    </lineage>
</organism>
<proteinExistence type="predicted"/>
<dbReference type="EMBL" id="VSSQ01146909">
    <property type="protein sequence ID" value="MPN65079.1"/>
    <property type="molecule type" value="Genomic_DNA"/>
</dbReference>